<dbReference type="EMBL" id="CP019239">
    <property type="protein sequence ID" value="APW41766.1"/>
    <property type="molecule type" value="Genomic_DNA"/>
</dbReference>
<keyword evidence="2" id="KW-1185">Reference proteome</keyword>
<organism evidence="1 2">
    <name type="scientific">Rhodoferax saidenbachensis</name>
    <dbReference type="NCBI Taxonomy" id="1484693"/>
    <lineage>
        <taxon>Bacteria</taxon>
        <taxon>Pseudomonadati</taxon>
        <taxon>Pseudomonadota</taxon>
        <taxon>Betaproteobacteria</taxon>
        <taxon>Burkholderiales</taxon>
        <taxon>Comamonadaceae</taxon>
        <taxon>Rhodoferax</taxon>
    </lineage>
</organism>
<reference evidence="1 2" key="1">
    <citation type="submission" date="2017-01" db="EMBL/GenBank/DDBJ databases">
        <authorList>
            <person name="Mah S.A."/>
            <person name="Swanson W.J."/>
            <person name="Moy G.W."/>
            <person name="Vacquier V.D."/>
        </authorList>
    </citation>
    <scope>NUCLEOTIDE SEQUENCE [LARGE SCALE GENOMIC DNA]</scope>
    <source>
        <strain evidence="1 2">DSM 22694</strain>
    </source>
</reference>
<evidence type="ECO:0000313" key="2">
    <source>
        <dbReference type="Proteomes" id="UP000186110"/>
    </source>
</evidence>
<gene>
    <name evidence="1" type="ORF">RS694_03860</name>
</gene>
<evidence type="ECO:0000313" key="1">
    <source>
        <dbReference type="EMBL" id="APW41766.1"/>
    </source>
</evidence>
<dbReference type="AlphaFoldDB" id="A0A1P8K741"/>
<dbReference type="Proteomes" id="UP000186110">
    <property type="component" value="Chromosome"/>
</dbReference>
<dbReference type="STRING" id="1484693.RS694_03860"/>
<name>A0A1P8K741_9BURK</name>
<protein>
    <submittedName>
        <fullName evidence="1">Uncharacterized protein</fullName>
    </submittedName>
</protein>
<sequence>MRIHELKQPIEPPNKVSIARGLCSLVESLPPDINTERGCLEDAFTFLNAEPPNVSAALNELTRGYAHAFRGLHRETRPEVWLIAAAVELLR</sequence>
<dbReference type="KEGG" id="rsb:RS694_03860"/>
<proteinExistence type="predicted"/>
<accession>A0A1P8K741</accession>